<comment type="caution">
    <text evidence="2">The sequence shown here is derived from an EMBL/GenBank/DDBJ whole genome shotgun (WGS) entry which is preliminary data.</text>
</comment>
<gene>
    <name evidence="2" type="ORF">V2H45_13055</name>
</gene>
<dbReference type="Pfam" id="PF13225">
    <property type="entry name" value="D27-like_C"/>
    <property type="match status" value="1"/>
</dbReference>
<organism evidence="2 3">
    <name type="scientific">Tumidithrix elongata BACA0141</name>
    <dbReference type="NCBI Taxonomy" id="2716417"/>
    <lineage>
        <taxon>Bacteria</taxon>
        <taxon>Bacillati</taxon>
        <taxon>Cyanobacteriota</taxon>
        <taxon>Cyanophyceae</taxon>
        <taxon>Pseudanabaenales</taxon>
        <taxon>Pseudanabaenaceae</taxon>
        <taxon>Tumidithrix</taxon>
        <taxon>Tumidithrix elongata</taxon>
    </lineage>
</organism>
<evidence type="ECO:0000313" key="3">
    <source>
        <dbReference type="Proteomes" id="UP001333818"/>
    </source>
</evidence>
<dbReference type="AlphaFoldDB" id="A0AAW9PX89"/>
<dbReference type="InterPro" id="IPR038938">
    <property type="entry name" value="D27-like"/>
</dbReference>
<dbReference type="PANTHER" id="PTHR33591:SF4">
    <property type="entry name" value="OS08G0114100 PROTEIN"/>
    <property type="match status" value="1"/>
</dbReference>
<evidence type="ECO:0000313" key="2">
    <source>
        <dbReference type="EMBL" id="MEE3717662.1"/>
    </source>
</evidence>
<keyword evidence="3" id="KW-1185">Reference proteome</keyword>
<name>A0AAW9PX89_9CYAN</name>
<dbReference type="EMBL" id="JAZBJZ010000048">
    <property type="protein sequence ID" value="MEE3717662.1"/>
    <property type="molecule type" value="Genomic_DNA"/>
</dbReference>
<sequence length="221" mass="24505">MQPKAVQTVVKDEYNDNFTDRLFIWLFSRKMSQALGSGTKINGYAGFVDLSKQIMQGRNAQEQQVIVAKVLESLVPAPALWAIRKFFSPTRLVCVLNAWFATQLFEWLVGPCEVAEAEISLADGTVRSQPSAVYIKKCRYLADSGCVGMCVNMCKVPTQTFFTEKFGIPLTMTPNFEDLSCKMIFGQIAPTPETDPAYTQPCLAQQCPTANPTAPVCPRLI</sequence>
<dbReference type="RefSeq" id="WP_330484093.1">
    <property type="nucleotide sequence ID" value="NZ_JAZBJZ010000048.1"/>
</dbReference>
<protein>
    <submittedName>
        <fullName evidence="2">DUF4033 domain-containing protein</fullName>
    </submittedName>
</protein>
<feature type="domain" description="Beta-carotene isomerase D27-like C-terminal" evidence="1">
    <location>
        <begin position="107"/>
        <end position="192"/>
    </location>
</feature>
<dbReference type="PANTHER" id="PTHR33591">
    <property type="entry name" value="BETA-CAROTENE ISOMERASE D27"/>
    <property type="match status" value="1"/>
</dbReference>
<dbReference type="GO" id="GO:0005506">
    <property type="term" value="F:iron ion binding"/>
    <property type="evidence" value="ECO:0007669"/>
    <property type="project" value="InterPro"/>
</dbReference>
<reference evidence="2" key="1">
    <citation type="submission" date="2024-01" db="EMBL/GenBank/DDBJ databases">
        <title>Bank of Algae and Cyanobacteria of the Azores (BACA) strain genomes.</title>
        <authorList>
            <person name="Luz R."/>
            <person name="Cordeiro R."/>
            <person name="Fonseca A."/>
            <person name="Goncalves V."/>
        </authorList>
    </citation>
    <scope>NUCLEOTIDE SEQUENCE</scope>
    <source>
        <strain evidence="2">BACA0141</strain>
    </source>
</reference>
<proteinExistence type="predicted"/>
<evidence type="ECO:0000259" key="1">
    <source>
        <dbReference type="Pfam" id="PF13225"/>
    </source>
</evidence>
<dbReference type="Proteomes" id="UP001333818">
    <property type="component" value="Unassembled WGS sequence"/>
</dbReference>
<accession>A0AAW9PX89</accession>
<dbReference type="InterPro" id="IPR025114">
    <property type="entry name" value="D27-like_C"/>
</dbReference>